<dbReference type="EMBL" id="CP002209">
    <property type="protein sequence ID" value="ADN77195.1"/>
    <property type="molecule type" value="Genomic_DNA"/>
</dbReference>
<evidence type="ECO:0000313" key="2">
    <source>
        <dbReference type="EMBL" id="ADN77195.1"/>
    </source>
</evidence>
<protein>
    <recommendedName>
        <fullName evidence="4">Lipoprotein</fullName>
    </recommendedName>
</protein>
<keyword evidence="3" id="KW-1185">Reference proteome</keyword>
<dbReference type="AlphaFoldDB" id="E1STV1"/>
<evidence type="ECO:0000256" key="1">
    <source>
        <dbReference type="SAM" id="SignalP"/>
    </source>
</evidence>
<evidence type="ECO:0008006" key="4">
    <source>
        <dbReference type="Google" id="ProtNLM"/>
    </source>
</evidence>
<reference evidence="2 3" key="1">
    <citation type="journal article" date="2010" name="Stand. Genomic Sci.">
        <title>Complete genome sequence of Ferrimonas balearica type strain (PAT).</title>
        <authorList>
            <person name="Nolan M."/>
            <person name="Sikorski J."/>
            <person name="Davenport K."/>
            <person name="Lucas S."/>
            <person name="Glavina Del Rio T."/>
            <person name="Tice H."/>
            <person name="Cheng J."/>
            <person name="Goodwin L."/>
            <person name="Pitluck S."/>
            <person name="Liolios K."/>
            <person name="Ivanova N."/>
            <person name="Mavromatis K."/>
            <person name="Ovchinnikova G."/>
            <person name="Pati A."/>
            <person name="Chen A."/>
            <person name="Palaniappan K."/>
            <person name="Land M."/>
            <person name="Hauser L."/>
            <person name="Chang Y."/>
            <person name="Jeffries C."/>
            <person name="Tapia R."/>
            <person name="Brettin T."/>
            <person name="Detter J."/>
            <person name="Han C."/>
            <person name="Yasawong M."/>
            <person name="Rohde M."/>
            <person name="Tindall B."/>
            <person name="Goker M."/>
            <person name="Woyke T."/>
            <person name="Bristow J."/>
            <person name="Eisen J."/>
            <person name="Markowitz V."/>
            <person name="Hugenholtz P."/>
            <person name="Kyrpides N."/>
            <person name="Klenk H."/>
            <person name="Lapidus A."/>
        </authorList>
    </citation>
    <scope>NUCLEOTIDE SEQUENCE [LARGE SCALE GENOMIC DNA]</scope>
    <source>
        <strain evidence="3">DSM 9799 / CCM 4581 / KCTC 23876 / PAT</strain>
    </source>
</reference>
<dbReference type="RefSeq" id="WP_013346501.1">
    <property type="nucleotide sequence ID" value="NC_014541.1"/>
</dbReference>
<accession>E1STV1</accession>
<dbReference type="KEGG" id="fbl:Fbal_2993"/>
<dbReference type="HOGENOM" id="CLU_2034592_0_0_6"/>
<dbReference type="OrthoDB" id="6388807at2"/>
<feature type="chain" id="PRO_5003151743" description="Lipoprotein" evidence="1">
    <location>
        <begin position="18"/>
        <end position="121"/>
    </location>
</feature>
<sequence>MPLAFALLLMFGLASCAGKPPPPPPQHYFTTEQGADGELRFTFNYIQPIDPRLSRRLKQERYAEPDAIQVTLPGDGPLIDQHQLYLDLEKALDQRQLCLDGYRIDQRYSTRRGISLQGRCR</sequence>
<organism evidence="2 3">
    <name type="scientific">Ferrimonas balearica (strain DSM 9799 / CCM 4581 / KCTC 23876 / PAT)</name>
    <dbReference type="NCBI Taxonomy" id="550540"/>
    <lineage>
        <taxon>Bacteria</taxon>
        <taxon>Pseudomonadati</taxon>
        <taxon>Pseudomonadota</taxon>
        <taxon>Gammaproteobacteria</taxon>
        <taxon>Alteromonadales</taxon>
        <taxon>Ferrimonadaceae</taxon>
        <taxon>Ferrimonas</taxon>
    </lineage>
</organism>
<dbReference type="GeneID" id="67183219"/>
<keyword evidence="1" id="KW-0732">Signal</keyword>
<gene>
    <name evidence="2" type="ordered locus">Fbal_2993</name>
</gene>
<evidence type="ECO:0000313" key="3">
    <source>
        <dbReference type="Proteomes" id="UP000006683"/>
    </source>
</evidence>
<proteinExistence type="predicted"/>
<feature type="signal peptide" evidence="1">
    <location>
        <begin position="1"/>
        <end position="17"/>
    </location>
</feature>
<name>E1STV1_FERBD</name>
<dbReference type="Proteomes" id="UP000006683">
    <property type="component" value="Chromosome"/>
</dbReference>